<protein>
    <submittedName>
        <fullName evidence="2">Uncharacterized protein</fullName>
    </submittedName>
</protein>
<keyword evidence="1" id="KW-0812">Transmembrane</keyword>
<dbReference type="Proteomes" id="UP001500547">
    <property type="component" value="Unassembled WGS sequence"/>
</dbReference>
<comment type="caution">
    <text evidence="2">The sequence shown here is derived from an EMBL/GenBank/DDBJ whole genome shotgun (WGS) entry which is preliminary data.</text>
</comment>
<organism evidence="2 3">
    <name type="scientific">Viridibacterium curvum</name>
    <dbReference type="NCBI Taxonomy" id="1101404"/>
    <lineage>
        <taxon>Bacteria</taxon>
        <taxon>Pseudomonadati</taxon>
        <taxon>Pseudomonadota</taxon>
        <taxon>Betaproteobacteria</taxon>
        <taxon>Rhodocyclales</taxon>
        <taxon>Rhodocyclaceae</taxon>
        <taxon>Viridibacterium</taxon>
    </lineage>
</organism>
<keyword evidence="3" id="KW-1185">Reference proteome</keyword>
<dbReference type="EMBL" id="BAABLD010000008">
    <property type="protein sequence ID" value="GAA5164010.1"/>
    <property type="molecule type" value="Genomic_DNA"/>
</dbReference>
<evidence type="ECO:0000313" key="2">
    <source>
        <dbReference type="EMBL" id="GAA5164010.1"/>
    </source>
</evidence>
<keyword evidence="1" id="KW-1133">Transmembrane helix</keyword>
<reference evidence="3" key="1">
    <citation type="journal article" date="2019" name="Int. J. Syst. Evol. Microbiol.">
        <title>The Global Catalogue of Microorganisms (GCM) 10K type strain sequencing project: providing services to taxonomists for standard genome sequencing and annotation.</title>
        <authorList>
            <consortium name="The Broad Institute Genomics Platform"/>
            <consortium name="The Broad Institute Genome Sequencing Center for Infectious Disease"/>
            <person name="Wu L."/>
            <person name="Ma J."/>
        </authorList>
    </citation>
    <scope>NUCLEOTIDE SEQUENCE [LARGE SCALE GENOMIC DNA]</scope>
    <source>
        <strain evidence="3">JCM 18715</strain>
    </source>
</reference>
<gene>
    <name evidence="2" type="ORF">GCM10025770_17130</name>
</gene>
<proteinExistence type="predicted"/>
<evidence type="ECO:0000256" key="1">
    <source>
        <dbReference type="SAM" id="Phobius"/>
    </source>
</evidence>
<evidence type="ECO:0000313" key="3">
    <source>
        <dbReference type="Proteomes" id="UP001500547"/>
    </source>
</evidence>
<sequence length="69" mass="7759">MTALFVLYVVIGAVVYFVTDTTALARQIKSSMPFVTYGMALQLVFAGVVTLWPLWLVWRRTRANDSSDT</sequence>
<name>A0ABP9QM64_9RHOO</name>
<feature type="transmembrane region" description="Helical" evidence="1">
    <location>
        <begin position="35"/>
        <end position="58"/>
    </location>
</feature>
<keyword evidence="1" id="KW-0472">Membrane</keyword>
<accession>A0ABP9QM64</accession>
<dbReference type="RefSeq" id="WP_345532490.1">
    <property type="nucleotide sequence ID" value="NZ_BAABLD010000008.1"/>
</dbReference>